<dbReference type="EMBL" id="AP018365">
    <property type="protein sequence ID" value="BBA98306.1"/>
    <property type="molecule type" value="Genomic_DNA"/>
</dbReference>
<evidence type="ECO:0000313" key="3">
    <source>
        <dbReference type="Proteomes" id="UP000595703"/>
    </source>
</evidence>
<reference evidence="2 3" key="1">
    <citation type="journal article" date="2010" name="J. Bacteriol.">
        <title>Biochemical characterization of a novel indole prenyltransferase from Streptomyces sp. SN-593.</title>
        <authorList>
            <person name="Takahashi S."/>
            <person name="Takagi H."/>
            <person name="Toyoda A."/>
            <person name="Uramoto M."/>
            <person name="Nogawa T."/>
            <person name="Ueki M."/>
            <person name="Sakaki Y."/>
            <person name="Osada H."/>
        </authorList>
    </citation>
    <scope>NUCLEOTIDE SEQUENCE [LARGE SCALE GENOMIC DNA]</scope>
    <source>
        <strain evidence="2 3">SN-593</strain>
    </source>
</reference>
<sequence length="151" mass="15690">MENPMDIKRISSNAALISAPAVIALAASLLIPTPAAADPMAPPTGGCPGARVGTYRLSGSSHIEIYYSPAHGGTNCVKTVSEKTSRRYLRVWATVLGTSKVNSDEGLYRSYAGPITFTGTARRCISVAAKASPGTNPANVTKRSLDALHCG</sequence>
<feature type="signal peptide" evidence="1">
    <location>
        <begin position="1"/>
        <end position="37"/>
    </location>
</feature>
<dbReference type="KEGG" id="arev:RVR_4439"/>
<keyword evidence="1" id="KW-0732">Signal</keyword>
<accession>A0A7U3UT71</accession>
<proteinExistence type="predicted"/>
<reference evidence="2 3" key="3">
    <citation type="journal article" date="2011" name="Nat. Chem. Biol.">
        <title>Reveromycin A biosynthesis uses RevG and RevJ for stereospecific spiroacetal formation.</title>
        <authorList>
            <person name="Takahashi S."/>
            <person name="Toyoda A."/>
            <person name="Sekiyama Y."/>
            <person name="Takagi H."/>
            <person name="Nogawa T."/>
            <person name="Uramoto M."/>
            <person name="Suzuki R."/>
            <person name="Koshino H."/>
            <person name="Kumano T."/>
            <person name="Panthee S."/>
            <person name="Dairi T."/>
            <person name="Ishikawa J."/>
            <person name="Ikeda H."/>
            <person name="Sakaki Y."/>
            <person name="Osada H."/>
        </authorList>
    </citation>
    <scope>NUCLEOTIDE SEQUENCE [LARGE SCALE GENOMIC DNA]</scope>
    <source>
        <strain evidence="2 3">SN-593</strain>
    </source>
</reference>
<reference evidence="2 3" key="2">
    <citation type="journal article" date="2011" name="J. Antibiot.">
        <title>Furaquinocins I and J: novel polyketide isoprenoid hybrid compounds from Streptomyces reveromyceticus SN-593.</title>
        <authorList>
            <person name="Panthee S."/>
            <person name="Takahashi S."/>
            <person name="Takagi H."/>
            <person name="Nogawa T."/>
            <person name="Oowada E."/>
            <person name="Uramoto M."/>
            <person name="Osada H."/>
        </authorList>
    </citation>
    <scope>NUCLEOTIDE SEQUENCE [LARGE SCALE GENOMIC DNA]</scope>
    <source>
        <strain evidence="2 3">SN-593</strain>
    </source>
</reference>
<dbReference type="AlphaFoldDB" id="A0A7U3UT71"/>
<feature type="chain" id="PRO_5032443277" evidence="1">
    <location>
        <begin position="38"/>
        <end position="151"/>
    </location>
</feature>
<name>A0A7U3UT71_9ACTN</name>
<dbReference type="Proteomes" id="UP000595703">
    <property type="component" value="Chromosome"/>
</dbReference>
<reference evidence="2 3" key="4">
    <citation type="journal article" date="2020" name="Sci. Rep.">
        <title>beta-carboline chemical signals induce reveromycin production through a LuxR family regulator in Streptomyces sp. SN-593.</title>
        <authorList>
            <person name="Panthee S."/>
            <person name="Kito N."/>
            <person name="Hayashi T."/>
            <person name="Shimizu T."/>
            <person name="Ishikawa J."/>
            <person name="Hamamoto H."/>
            <person name="Osada H."/>
            <person name="Takahashi S."/>
        </authorList>
    </citation>
    <scope>NUCLEOTIDE SEQUENCE [LARGE SCALE GENOMIC DNA]</scope>
    <source>
        <strain evidence="2 3">SN-593</strain>
    </source>
</reference>
<organism evidence="2 3">
    <name type="scientific">Actinacidiphila reveromycinica</name>
    <dbReference type="NCBI Taxonomy" id="659352"/>
    <lineage>
        <taxon>Bacteria</taxon>
        <taxon>Bacillati</taxon>
        <taxon>Actinomycetota</taxon>
        <taxon>Actinomycetes</taxon>
        <taxon>Kitasatosporales</taxon>
        <taxon>Streptomycetaceae</taxon>
        <taxon>Actinacidiphila</taxon>
    </lineage>
</organism>
<protein>
    <submittedName>
        <fullName evidence="2">Uncharacterized protein</fullName>
    </submittedName>
</protein>
<gene>
    <name evidence="2" type="ORF">RVR_4439</name>
</gene>
<evidence type="ECO:0000256" key="1">
    <source>
        <dbReference type="SAM" id="SignalP"/>
    </source>
</evidence>
<keyword evidence="3" id="KW-1185">Reference proteome</keyword>
<evidence type="ECO:0000313" key="2">
    <source>
        <dbReference type="EMBL" id="BBA98306.1"/>
    </source>
</evidence>